<evidence type="ECO:0000256" key="3">
    <source>
        <dbReference type="ARBA" id="ARBA00022692"/>
    </source>
</evidence>
<feature type="transmembrane region" description="Helical" evidence="7">
    <location>
        <begin position="326"/>
        <end position="344"/>
    </location>
</feature>
<gene>
    <name evidence="9" type="primary">Mfsd6lb</name>
    <name evidence="9" type="ORF">APHCOE_R15255</name>
</gene>
<feature type="transmembrane region" description="Helical" evidence="7">
    <location>
        <begin position="519"/>
        <end position="539"/>
    </location>
</feature>
<proteinExistence type="inferred from homology"/>
<feature type="non-terminal residue" evidence="9">
    <location>
        <position position="584"/>
    </location>
</feature>
<feature type="compositionally biased region" description="Acidic residues" evidence="6">
    <location>
        <begin position="561"/>
        <end position="570"/>
    </location>
</feature>
<comment type="subcellular location">
    <subcellularLocation>
        <location evidence="1">Membrane</location>
        <topology evidence="1">Multi-pass membrane protein</topology>
    </subcellularLocation>
</comment>
<evidence type="ECO:0000256" key="1">
    <source>
        <dbReference type="ARBA" id="ARBA00004141"/>
    </source>
</evidence>
<feature type="transmembrane region" description="Helical" evidence="7">
    <location>
        <begin position="286"/>
        <end position="305"/>
    </location>
</feature>
<dbReference type="Gene3D" id="1.20.1250.20">
    <property type="entry name" value="MFS general substrate transporter like domains"/>
    <property type="match status" value="1"/>
</dbReference>
<feature type="compositionally biased region" description="Basic and acidic residues" evidence="6">
    <location>
        <begin position="571"/>
        <end position="584"/>
    </location>
</feature>
<comment type="similarity">
    <text evidence="2">Belongs to the major facilitator superfamily. MFSD6 family.</text>
</comment>
<evidence type="ECO:0000313" key="10">
    <source>
        <dbReference type="Proteomes" id="UP000575874"/>
    </source>
</evidence>
<evidence type="ECO:0000256" key="2">
    <source>
        <dbReference type="ARBA" id="ARBA00005241"/>
    </source>
</evidence>
<feature type="transmembrane region" description="Helical" evidence="7">
    <location>
        <begin position="400"/>
        <end position="419"/>
    </location>
</feature>
<feature type="transmembrane region" description="Helical" evidence="7">
    <location>
        <begin position="244"/>
        <end position="266"/>
    </location>
</feature>
<dbReference type="Pfam" id="PF12832">
    <property type="entry name" value="MFS_1_like"/>
    <property type="match status" value="1"/>
</dbReference>
<feature type="domain" description="Major facilitator superfamily associated" evidence="8">
    <location>
        <begin position="23"/>
        <end position="524"/>
    </location>
</feature>
<evidence type="ECO:0000256" key="5">
    <source>
        <dbReference type="ARBA" id="ARBA00023136"/>
    </source>
</evidence>
<evidence type="ECO:0000256" key="4">
    <source>
        <dbReference type="ARBA" id="ARBA00022989"/>
    </source>
</evidence>
<dbReference type="AlphaFoldDB" id="A0A7K7CKU6"/>
<dbReference type="PANTHER" id="PTHR16172:SF41">
    <property type="entry name" value="MAJOR FACILITATOR SUPERFAMILY DOMAIN-CONTAINING PROTEIN 6-LIKE"/>
    <property type="match status" value="1"/>
</dbReference>
<keyword evidence="3 7" id="KW-0812">Transmembrane</keyword>
<sequence length="584" mass="61111">AMSERWDVGRALALAALFRLLQGAGRGCAAPFVPLYLRLLGLPAPLVGAAAGARHLAALAVPLCCPRGRAGRRLLLAGSVLGSAGASLALTLIPPAGDAGCDHSGQLGLPGSLPSALPSTLLVPVPTTVPSPMTSPVPSPGTSSYTALSSSAATDARAVPKGTGRAAADVLAASRKPALGISTFQGLLGTTGALQENGRRLGEALFKTAFPTVGDAYVSENLLESRDVNFKAAQSISQDREYQVFLMVLGAVVLWELLATSLEWTMDESVYEYLDFVDATDRFGRLWLWSSVGAAAGACGVSVLVDQLDCSLGRSIPRLAVHFYSYAVLAMLSLLVSAFFPSHIPRKSACAPRLAKALALLWGDSQALLFAGTVFLMGAASSAGHNFLLWQLQDQGSSELLMGLWVALGPLAELGLHPFKGQLLRALPGARMVVLSLGVLAAQLLSYSLLRAPWAALPVQALSALSSGALRWQLEGTVGDIATPGTERALHALLGGLCAGGASLGSFGGGFVVQHLGLAVLFQASCVGLGLWILFFIIVQSRLPRQRKINYSRLLAADSSEMSDSEEENEKDWLVKAMKDESFN</sequence>
<feature type="region of interest" description="Disordered" evidence="6">
    <location>
        <begin position="560"/>
        <end position="584"/>
    </location>
</feature>
<protein>
    <submittedName>
        <fullName evidence="9">MF6LB protein</fullName>
    </submittedName>
</protein>
<keyword evidence="5 7" id="KW-0472">Membrane</keyword>
<dbReference type="InterPro" id="IPR036259">
    <property type="entry name" value="MFS_trans_sf"/>
</dbReference>
<dbReference type="PANTHER" id="PTHR16172">
    <property type="entry name" value="MAJOR FACILITATOR SUPERFAMILY DOMAIN-CONTAINING PROTEIN 6-LIKE"/>
    <property type="match status" value="1"/>
</dbReference>
<evidence type="ECO:0000256" key="7">
    <source>
        <dbReference type="SAM" id="Phobius"/>
    </source>
</evidence>
<dbReference type="SUPFAM" id="SSF103473">
    <property type="entry name" value="MFS general substrate transporter"/>
    <property type="match status" value="1"/>
</dbReference>
<dbReference type="EMBL" id="VZSI01000220">
    <property type="protein sequence ID" value="NWY21419.1"/>
    <property type="molecule type" value="Genomic_DNA"/>
</dbReference>
<organism evidence="9 10">
    <name type="scientific">Aphelocoma coerulescens</name>
    <name type="common">Florida scrub-jay</name>
    <name type="synonym">Corvus coerulescens</name>
    <dbReference type="NCBI Taxonomy" id="39617"/>
    <lineage>
        <taxon>Eukaryota</taxon>
        <taxon>Metazoa</taxon>
        <taxon>Chordata</taxon>
        <taxon>Craniata</taxon>
        <taxon>Vertebrata</taxon>
        <taxon>Euteleostomi</taxon>
        <taxon>Archelosauria</taxon>
        <taxon>Archosauria</taxon>
        <taxon>Dinosauria</taxon>
        <taxon>Saurischia</taxon>
        <taxon>Theropoda</taxon>
        <taxon>Coelurosauria</taxon>
        <taxon>Aves</taxon>
        <taxon>Neognathae</taxon>
        <taxon>Neoaves</taxon>
        <taxon>Telluraves</taxon>
        <taxon>Australaves</taxon>
        <taxon>Passeriformes</taxon>
        <taxon>Corvoidea</taxon>
        <taxon>Corvidae</taxon>
        <taxon>Aphelocoma</taxon>
    </lineage>
</organism>
<dbReference type="GO" id="GO:0016020">
    <property type="term" value="C:membrane"/>
    <property type="evidence" value="ECO:0007669"/>
    <property type="project" value="UniProtKB-SubCell"/>
</dbReference>
<feature type="transmembrane region" description="Helical" evidence="7">
    <location>
        <begin position="431"/>
        <end position="450"/>
    </location>
</feature>
<name>A0A7K7CKU6_APHCE</name>
<feature type="transmembrane region" description="Helical" evidence="7">
    <location>
        <begin position="492"/>
        <end position="513"/>
    </location>
</feature>
<comment type="caution">
    <text evidence="9">The sequence shown here is derived from an EMBL/GenBank/DDBJ whole genome shotgun (WGS) entry which is preliminary data.</text>
</comment>
<evidence type="ECO:0000256" key="6">
    <source>
        <dbReference type="SAM" id="MobiDB-lite"/>
    </source>
</evidence>
<evidence type="ECO:0000313" key="9">
    <source>
        <dbReference type="EMBL" id="NWY21419.1"/>
    </source>
</evidence>
<feature type="transmembrane region" description="Helical" evidence="7">
    <location>
        <begin position="367"/>
        <end position="388"/>
    </location>
</feature>
<dbReference type="Proteomes" id="UP000575874">
    <property type="component" value="Unassembled WGS sequence"/>
</dbReference>
<keyword evidence="10" id="KW-1185">Reference proteome</keyword>
<reference evidence="9 10" key="1">
    <citation type="submission" date="2019-09" db="EMBL/GenBank/DDBJ databases">
        <title>Bird 10,000 Genomes (B10K) Project - Family phase.</title>
        <authorList>
            <person name="Zhang G."/>
        </authorList>
    </citation>
    <scope>NUCLEOTIDE SEQUENCE [LARGE SCALE GENOMIC DNA]</scope>
    <source>
        <strain evidence="9">OUT-0022</strain>
        <tissue evidence="9">Blood</tissue>
    </source>
</reference>
<dbReference type="InterPro" id="IPR051717">
    <property type="entry name" value="MFS_MFSD6"/>
</dbReference>
<feature type="non-terminal residue" evidence="9">
    <location>
        <position position="1"/>
    </location>
</feature>
<accession>A0A7K7CKU6</accession>
<evidence type="ECO:0000259" key="8">
    <source>
        <dbReference type="Pfam" id="PF12832"/>
    </source>
</evidence>
<keyword evidence="4 7" id="KW-1133">Transmembrane helix</keyword>
<dbReference type="InterPro" id="IPR024989">
    <property type="entry name" value="MFS_assoc_dom"/>
</dbReference>